<reference evidence="2" key="1">
    <citation type="submission" date="2022-11" db="UniProtKB">
        <authorList>
            <consortium name="WormBaseParasite"/>
        </authorList>
    </citation>
    <scope>IDENTIFICATION</scope>
</reference>
<protein>
    <submittedName>
        <fullName evidence="2">Uncharacterized protein</fullName>
    </submittedName>
</protein>
<proteinExistence type="predicted"/>
<accession>A0A915DWB3</accession>
<evidence type="ECO:0000313" key="1">
    <source>
        <dbReference type="Proteomes" id="UP000887574"/>
    </source>
</evidence>
<sequence length="78" mass="8808">MDKPSKTEREEMNKSFDAFLSVAAKDHPKVPCAYYRKAQYHIGNENTQQFVACYEAGLAAEDHQLPCFLPITLTLNTA</sequence>
<dbReference type="WBParaSite" id="jg23434">
    <property type="protein sequence ID" value="jg23434"/>
    <property type="gene ID" value="jg23434"/>
</dbReference>
<dbReference type="Proteomes" id="UP000887574">
    <property type="component" value="Unplaced"/>
</dbReference>
<name>A0A915DWB3_9BILA</name>
<dbReference type="AlphaFoldDB" id="A0A915DWB3"/>
<evidence type="ECO:0000313" key="2">
    <source>
        <dbReference type="WBParaSite" id="jg23434"/>
    </source>
</evidence>
<keyword evidence="1" id="KW-1185">Reference proteome</keyword>
<organism evidence="1 2">
    <name type="scientific">Ditylenchus dipsaci</name>
    <dbReference type="NCBI Taxonomy" id="166011"/>
    <lineage>
        <taxon>Eukaryota</taxon>
        <taxon>Metazoa</taxon>
        <taxon>Ecdysozoa</taxon>
        <taxon>Nematoda</taxon>
        <taxon>Chromadorea</taxon>
        <taxon>Rhabditida</taxon>
        <taxon>Tylenchina</taxon>
        <taxon>Tylenchomorpha</taxon>
        <taxon>Sphaerularioidea</taxon>
        <taxon>Anguinidae</taxon>
        <taxon>Anguininae</taxon>
        <taxon>Ditylenchus</taxon>
    </lineage>
</organism>